<reference evidence="1 2" key="2">
    <citation type="submission" date="2019-01" db="EMBL/GenBank/DDBJ databases">
        <title>A chromosome length genome reference of the Java medaka (oryzias javanicus).</title>
        <authorList>
            <person name="Herpin A."/>
            <person name="Takehana Y."/>
            <person name="Naruse K."/>
            <person name="Ansai S."/>
            <person name="Kawaguchi M."/>
        </authorList>
    </citation>
    <scope>NUCLEOTIDE SEQUENCE [LARGE SCALE GENOMIC DNA]</scope>
    <source>
        <strain evidence="1">RS831</strain>
        <tissue evidence="1">Whole body</tissue>
    </source>
</reference>
<evidence type="ECO:0000313" key="2">
    <source>
        <dbReference type="Proteomes" id="UP000283210"/>
    </source>
</evidence>
<keyword evidence="2" id="KW-1185">Reference proteome</keyword>
<name>A0A437C332_ORYJA</name>
<evidence type="ECO:0000313" key="1">
    <source>
        <dbReference type="EMBL" id="RVE57048.1"/>
    </source>
</evidence>
<organism evidence="1 2">
    <name type="scientific">Oryzias javanicus</name>
    <name type="common">Javanese ricefish</name>
    <name type="synonym">Aplocheilus javanicus</name>
    <dbReference type="NCBI Taxonomy" id="123683"/>
    <lineage>
        <taxon>Eukaryota</taxon>
        <taxon>Metazoa</taxon>
        <taxon>Chordata</taxon>
        <taxon>Craniata</taxon>
        <taxon>Vertebrata</taxon>
        <taxon>Euteleostomi</taxon>
        <taxon>Actinopterygii</taxon>
        <taxon>Neopterygii</taxon>
        <taxon>Teleostei</taxon>
        <taxon>Neoteleostei</taxon>
        <taxon>Acanthomorphata</taxon>
        <taxon>Ovalentaria</taxon>
        <taxon>Atherinomorphae</taxon>
        <taxon>Beloniformes</taxon>
        <taxon>Adrianichthyidae</taxon>
        <taxon>Oryziinae</taxon>
        <taxon>Oryzias</taxon>
    </lineage>
</organism>
<proteinExistence type="predicted"/>
<dbReference type="Proteomes" id="UP000283210">
    <property type="component" value="Chromosome 22"/>
</dbReference>
<accession>A0A437C332</accession>
<dbReference type="EMBL" id="CM012458">
    <property type="protein sequence ID" value="RVE57048.1"/>
    <property type="molecule type" value="Genomic_DNA"/>
</dbReference>
<reference evidence="1 2" key="1">
    <citation type="submission" date="2018-11" db="EMBL/GenBank/DDBJ databases">
        <authorList>
            <person name="Lopez-Roques C."/>
            <person name="Donnadieu C."/>
            <person name="Bouchez O."/>
            <person name="Klopp C."/>
            <person name="Cabau C."/>
            <person name="Zahm M."/>
        </authorList>
    </citation>
    <scope>NUCLEOTIDE SEQUENCE [LARGE SCALE GENOMIC DNA]</scope>
    <source>
        <strain evidence="1">RS831</strain>
        <tissue evidence="1">Whole body</tissue>
    </source>
</reference>
<gene>
    <name evidence="1" type="ORF">OJAV_G00212290</name>
</gene>
<protein>
    <submittedName>
        <fullName evidence="1">Uncharacterized protein</fullName>
    </submittedName>
</protein>
<dbReference type="AlphaFoldDB" id="A0A437C332"/>
<sequence length="119" mass="13331">MDSLYTAVMHSEHRSLWKPIDLNQRVREGSSSPLCSISLLAVVCSVGKKRLPEFGKLNLKSPPPNKKNLKFKKSGIFEGSALTCQLAVGCTSMLTDQFVLKNRVNHYSRSDVFVEERTC</sequence>